<keyword evidence="2" id="KW-1185">Reference proteome</keyword>
<protein>
    <submittedName>
        <fullName evidence="1">Uncharacterized protein</fullName>
    </submittedName>
</protein>
<sequence>MNSSLSQSVHTSFSTDTLDVRTRATIHLLSDLSEVYASSQVHSSGMDLQDLCSGRHGRSREFNFSIYSARSQQGWVQDVQSVCGHDDLDILGVLEPVQLIKKLQHGSLHFGITTTTGSASGGPNRIDLIHEDDRGSMFPGHDEQLSHHSGPFTNVLLDQFGT</sequence>
<dbReference type="Proteomes" id="UP000774326">
    <property type="component" value="Unassembled WGS sequence"/>
</dbReference>
<dbReference type="EMBL" id="JAEUBG010001551">
    <property type="protein sequence ID" value="KAH3686215.1"/>
    <property type="molecule type" value="Genomic_DNA"/>
</dbReference>
<evidence type="ECO:0000313" key="1">
    <source>
        <dbReference type="EMBL" id="KAH3686215.1"/>
    </source>
</evidence>
<accession>A0A9P8QB10</accession>
<organism evidence="1 2">
    <name type="scientific">Wickerhamomyces pijperi</name>
    <name type="common">Yeast</name>
    <name type="synonym">Pichia pijperi</name>
    <dbReference type="NCBI Taxonomy" id="599730"/>
    <lineage>
        <taxon>Eukaryota</taxon>
        <taxon>Fungi</taxon>
        <taxon>Dikarya</taxon>
        <taxon>Ascomycota</taxon>
        <taxon>Saccharomycotina</taxon>
        <taxon>Saccharomycetes</taxon>
        <taxon>Phaffomycetales</taxon>
        <taxon>Wickerhamomycetaceae</taxon>
        <taxon>Wickerhamomyces</taxon>
    </lineage>
</organism>
<reference evidence="1" key="1">
    <citation type="journal article" date="2021" name="Open Biol.">
        <title>Shared evolutionary footprints suggest mitochondrial oxidative damage underlies multiple complex I losses in fungi.</title>
        <authorList>
            <person name="Schikora-Tamarit M.A."/>
            <person name="Marcet-Houben M."/>
            <person name="Nosek J."/>
            <person name="Gabaldon T."/>
        </authorList>
    </citation>
    <scope>NUCLEOTIDE SEQUENCE</scope>
    <source>
        <strain evidence="1">CBS2887</strain>
    </source>
</reference>
<reference evidence="1" key="2">
    <citation type="submission" date="2021-01" db="EMBL/GenBank/DDBJ databases">
        <authorList>
            <person name="Schikora-Tamarit M.A."/>
        </authorList>
    </citation>
    <scope>NUCLEOTIDE SEQUENCE</scope>
    <source>
        <strain evidence="1">CBS2887</strain>
    </source>
</reference>
<comment type="caution">
    <text evidence="1">The sequence shown here is derived from an EMBL/GenBank/DDBJ whole genome shotgun (WGS) entry which is preliminary data.</text>
</comment>
<dbReference type="AlphaFoldDB" id="A0A9P8QB10"/>
<proteinExistence type="predicted"/>
<name>A0A9P8QB10_WICPI</name>
<gene>
    <name evidence="1" type="ORF">WICPIJ_002815</name>
</gene>
<evidence type="ECO:0000313" key="2">
    <source>
        <dbReference type="Proteomes" id="UP000774326"/>
    </source>
</evidence>